<evidence type="ECO:0000259" key="1">
    <source>
        <dbReference type="Pfam" id="PF03235"/>
    </source>
</evidence>
<dbReference type="AlphaFoldDB" id="A0A0B8PEK3"/>
<reference evidence="2 3" key="1">
    <citation type="submission" date="2015-01" db="EMBL/GenBank/DDBJ databases">
        <title>Vibrio sp. C5 JCM 19232 whole genome shotgun sequence.</title>
        <authorList>
            <person name="Sawabe T."/>
            <person name="Meirelles P."/>
            <person name="Feng G."/>
            <person name="Sayaka M."/>
            <person name="Hattori M."/>
            <person name="Ohkuma M."/>
        </authorList>
    </citation>
    <scope>NUCLEOTIDE SEQUENCE [LARGE SCALE GENOMIC DNA]</scope>
    <source>
        <strain evidence="2 3">JCM19232</strain>
    </source>
</reference>
<name>A0A0B8PEK3_9VIBR</name>
<proteinExistence type="predicted"/>
<sequence>MNVKQTFWQLMDKYHIDIPIIQRDYAQGRQDSKAEQIRVGFIQSLYHTVIDSTESQDLDFIYGSVQHDVLTLLDGQQRLTTLFLLHWYVAAGTNNLDNATYKLSRFNYKTRVSSREFVASLLSFGSDLDITECNGKISEAIIDAHWFFSVWRNDPTVQSMLTMLDEIHRVFYSALSGGKALWEKLVSEDNPPITFHFLEMKEFALTDELYIKMNARGRPLTEFENFKAWLQSYVDRNQNIRLTADFWELMDKNWTDVFWKLRAKGEYEVDNLFLSCFKSVALVNSALRMNSSQKQLETADDSWVIACRDNTFIPTQYYEDRYCFEDATLNLLGELLSLAHQLQLSEAGTVGAQVGKQCHSLFEGVLTKRTHQEQARFSALYLFVKKVSEDKHQVVGWDDVLLKELSDWLGLTTRLCLNVAYDITMNYVSSTHVLNGLMDKIDANNVLGSVACLESSDMRFFNENQRSEEILKAKLIVESPSWRERFVEYENHDYFFHQIGFLIQGAKQPDGRYDQHRFDTLASKASVLFDKKLLETPDFLLQRALLATGMYLVKPSHSNHSFCRSVTGNARYRYENWRRLFN</sequence>
<dbReference type="Pfam" id="PF03235">
    <property type="entry name" value="GmrSD_N"/>
    <property type="match status" value="1"/>
</dbReference>
<evidence type="ECO:0000313" key="2">
    <source>
        <dbReference type="EMBL" id="GAM63062.1"/>
    </source>
</evidence>
<protein>
    <recommendedName>
        <fullName evidence="1">GmrSD restriction endonucleases N-terminal domain-containing protein</fullName>
    </recommendedName>
</protein>
<dbReference type="Proteomes" id="UP000031670">
    <property type="component" value="Unassembled WGS sequence"/>
</dbReference>
<comment type="caution">
    <text evidence="2">The sequence shown here is derived from an EMBL/GenBank/DDBJ whole genome shotgun (WGS) entry which is preliminary data.</text>
</comment>
<accession>A0A0B8PEK3</accession>
<dbReference type="EMBL" id="BBSA01000007">
    <property type="protein sequence ID" value="GAM63062.1"/>
    <property type="molecule type" value="Genomic_DNA"/>
</dbReference>
<reference evidence="2 3" key="2">
    <citation type="submission" date="2015-01" db="EMBL/GenBank/DDBJ databases">
        <authorList>
            <consortium name="NBRP consortium"/>
            <person name="Sawabe T."/>
            <person name="Meirelles P."/>
            <person name="Feng G."/>
            <person name="Sayaka M."/>
            <person name="Hattori M."/>
            <person name="Ohkuma M."/>
        </authorList>
    </citation>
    <scope>NUCLEOTIDE SEQUENCE [LARGE SCALE GENOMIC DNA]</scope>
    <source>
        <strain evidence="2 3">JCM19232</strain>
    </source>
</reference>
<evidence type="ECO:0000313" key="3">
    <source>
        <dbReference type="Proteomes" id="UP000031670"/>
    </source>
</evidence>
<gene>
    <name evidence="2" type="ORF">JCM19232_4739</name>
</gene>
<organism evidence="2 3">
    <name type="scientific">Vibrio ishigakensis</name>
    <dbReference type="NCBI Taxonomy" id="1481914"/>
    <lineage>
        <taxon>Bacteria</taxon>
        <taxon>Pseudomonadati</taxon>
        <taxon>Pseudomonadota</taxon>
        <taxon>Gammaproteobacteria</taxon>
        <taxon>Vibrionales</taxon>
        <taxon>Vibrionaceae</taxon>
        <taxon>Vibrio</taxon>
    </lineage>
</organism>
<dbReference type="InterPro" id="IPR004919">
    <property type="entry name" value="GmrSD_N"/>
</dbReference>
<feature type="domain" description="GmrSD restriction endonucleases N-terminal" evidence="1">
    <location>
        <begin position="9"/>
        <end position="230"/>
    </location>
</feature>